<name>A0A1Y2BMW2_9TREE</name>
<organism evidence="1 2">
    <name type="scientific">Naematelia encephala</name>
    <dbReference type="NCBI Taxonomy" id="71784"/>
    <lineage>
        <taxon>Eukaryota</taxon>
        <taxon>Fungi</taxon>
        <taxon>Dikarya</taxon>
        <taxon>Basidiomycota</taxon>
        <taxon>Agaricomycotina</taxon>
        <taxon>Tremellomycetes</taxon>
        <taxon>Tremellales</taxon>
        <taxon>Naemateliaceae</taxon>
        <taxon>Naematelia</taxon>
    </lineage>
</organism>
<comment type="caution">
    <text evidence="1">The sequence shown here is derived from an EMBL/GenBank/DDBJ whole genome shotgun (WGS) entry which is preliminary data.</text>
</comment>
<dbReference type="STRING" id="71784.A0A1Y2BMW2"/>
<gene>
    <name evidence="1" type="ORF">BCR39DRAFT_555653</name>
</gene>
<keyword evidence="1" id="KW-0378">Hydrolase</keyword>
<evidence type="ECO:0000313" key="2">
    <source>
        <dbReference type="Proteomes" id="UP000193986"/>
    </source>
</evidence>
<dbReference type="Proteomes" id="UP000193986">
    <property type="component" value="Unassembled WGS sequence"/>
</dbReference>
<dbReference type="Gene3D" id="3.40.50.1820">
    <property type="entry name" value="alpha/beta hydrolase"/>
    <property type="match status" value="1"/>
</dbReference>
<keyword evidence="2" id="KW-1185">Reference proteome</keyword>
<accession>A0A1Y2BMW2</accession>
<dbReference type="InterPro" id="IPR029058">
    <property type="entry name" value="AB_hydrolase_fold"/>
</dbReference>
<dbReference type="EMBL" id="MCFC01000001">
    <property type="protein sequence ID" value="ORY35505.1"/>
    <property type="molecule type" value="Genomic_DNA"/>
</dbReference>
<reference evidence="1 2" key="1">
    <citation type="submission" date="2016-07" db="EMBL/GenBank/DDBJ databases">
        <title>Pervasive Adenine N6-methylation of Active Genes in Fungi.</title>
        <authorList>
            <consortium name="DOE Joint Genome Institute"/>
            <person name="Mondo S.J."/>
            <person name="Dannebaum R.O."/>
            <person name="Kuo R.C."/>
            <person name="Labutti K."/>
            <person name="Haridas S."/>
            <person name="Kuo A."/>
            <person name="Salamov A."/>
            <person name="Ahrendt S.R."/>
            <person name="Lipzen A."/>
            <person name="Sullivan W."/>
            <person name="Andreopoulos W.B."/>
            <person name="Clum A."/>
            <person name="Lindquist E."/>
            <person name="Daum C."/>
            <person name="Ramamoorthy G.K."/>
            <person name="Gryganskyi A."/>
            <person name="Culley D."/>
            <person name="Magnuson J.K."/>
            <person name="James T.Y."/>
            <person name="O'Malley M.A."/>
            <person name="Stajich J.E."/>
            <person name="Spatafora J.W."/>
            <person name="Visel A."/>
            <person name="Grigoriev I.V."/>
        </authorList>
    </citation>
    <scope>NUCLEOTIDE SEQUENCE [LARGE SCALE GENOMIC DNA]</scope>
    <source>
        <strain evidence="1 2">68-887.2</strain>
    </source>
</reference>
<dbReference type="AlphaFoldDB" id="A0A1Y2BMW2"/>
<dbReference type="InParanoid" id="A0A1Y2BMW2"/>
<evidence type="ECO:0000313" key="1">
    <source>
        <dbReference type="EMBL" id="ORY35505.1"/>
    </source>
</evidence>
<protein>
    <submittedName>
        <fullName evidence="1">Alpha/Beta hydrolase protein</fullName>
    </submittedName>
</protein>
<dbReference type="GO" id="GO:0016787">
    <property type="term" value="F:hydrolase activity"/>
    <property type="evidence" value="ECO:0007669"/>
    <property type="project" value="UniProtKB-KW"/>
</dbReference>
<dbReference type="SUPFAM" id="SSF53474">
    <property type="entry name" value="alpha/beta-Hydrolases"/>
    <property type="match status" value="1"/>
</dbReference>
<proteinExistence type="predicted"/>
<dbReference type="OrthoDB" id="294702at2759"/>
<sequence length="388" mass="42873">MTEEPTALSDPQAYLSLLKFNRRLGRCPRTGLPVSYADIGDPSGVPLLWLLPSGCSRWFAAPQDPLCKHYGIRLIAIDRPGVGATPNVPLEDRIATSCNMTVSVLEHLGIKPNHILATSAGIYYALHLLVNHHETFFSQTSPPPYLYLISPWSPLLPQGHPDYYPSLFTWIPDTLISTQHLTLPHLASVAKSATNVWALGTKALASSLQLAKSLLPADPQIHVNPQGVPVPEVSAVDDEPERQTGFWGKCPCCIGCLTTDYFQEENMGGVGQEHLICLNRGSMDTGPEWLEGSISALSGLLASSHTSPLSCEIWWGWQDGMVPRKGQIWFNKVISAHPDYIKVKIRDVPDGDHTDLLGRYDGIHEVYYKIQKRGRRQDIRQEDTQAGS</sequence>